<protein>
    <submittedName>
        <fullName evidence="1">Uncharacterized protein</fullName>
    </submittedName>
</protein>
<reference evidence="1" key="1">
    <citation type="submission" date="2020-03" db="EMBL/GenBank/DDBJ databases">
        <title>The deep terrestrial virosphere.</title>
        <authorList>
            <person name="Holmfeldt K."/>
            <person name="Nilsson E."/>
            <person name="Simone D."/>
            <person name="Lopez-Fernandez M."/>
            <person name="Wu X."/>
            <person name="de Brujin I."/>
            <person name="Lundin D."/>
            <person name="Andersson A."/>
            <person name="Bertilsson S."/>
            <person name="Dopson M."/>
        </authorList>
    </citation>
    <scope>NUCLEOTIDE SEQUENCE</scope>
    <source>
        <strain evidence="2">MM415B04828</strain>
        <strain evidence="1">TM448A02675</strain>
    </source>
</reference>
<sequence>MKIKSVSLDFPNSEKGEQLYYEVGKVSIGGKISKPVTTIEKRLYRGQECWPPYCRIYTEDGLIAEMHQFGHIRYFEKHEEATNE</sequence>
<gene>
    <name evidence="2" type="ORF">MM415B04828_0009</name>
    <name evidence="1" type="ORF">TM448A02675_0002</name>
</gene>
<accession>A0A6H1ZY87</accession>
<evidence type="ECO:0000313" key="1">
    <source>
        <dbReference type="EMBL" id="QJA52381.1"/>
    </source>
</evidence>
<dbReference type="EMBL" id="MT144335">
    <property type="protein sequence ID" value="QJA52381.1"/>
    <property type="molecule type" value="Genomic_DNA"/>
</dbReference>
<dbReference type="AlphaFoldDB" id="A0A6H1ZY87"/>
<organism evidence="1">
    <name type="scientific">viral metagenome</name>
    <dbReference type="NCBI Taxonomy" id="1070528"/>
    <lineage>
        <taxon>unclassified sequences</taxon>
        <taxon>metagenomes</taxon>
        <taxon>organismal metagenomes</taxon>
    </lineage>
</organism>
<name>A0A6H1ZY87_9ZZZZ</name>
<evidence type="ECO:0000313" key="2">
    <source>
        <dbReference type="EMBL" id="QJA92177.1"/>
    </source>
</evidence>
<dbReference type="EMBL" id="MT143044">
    <property type="protein sequence ID" value="QJA92177.1"/>
    <property type="molecule type" value="Genomic_DNA"/>
</dbReference>
<proteinExistence type="predicted"/>